<gene>
    <name evidence="2" type="ORF">KPL37_07035</name>
</gene>
<feature type="domain" description="TIR" evidence="1">
    <location>
        <begin position="1"/>
        <end position="136"/>
    </location>
</feature>
<dbReference type="EMBL" id="JAHLDV010000010">
    <property type="protein sequence ID" value="MBU3159509.1"/>
    <property type="molecule type" value="Genomic_DNA"/>
</dbReference>
<proteinExistence type="predicted"/>
<dbReference type="Pfam" id="PF13676">
    <property type="entry name" value="TIR_2"/>
    <property type="match status" value="1"/>
</dbReference>
<keyword evidence="2" id="KW-0675">Receptor</keyword>
<keyword evidence="3" id="KW-1185">Reference proteome</keyword>
<sequence length="293" mass="34308">MKVFISHSNLDSLLINEFIKALERLGCKIFYSSKAHMNSIRFGENFYETIKTEIKDSDYILAMLSDNFYRSIPCQVEMGIAYAFDKNIKTIGIQNKNYKELLRGIFTTNDRLATFFKEEDIIGILSLFSNETLKVINYAKDIILKSNSDMEISCDVIDKDKVVTSTTLKEDYVKELIITGQLNINECIFLKYMLDKRRYKFEWAWQREKGTKKFGEWAESDFTYVEGDLTEVYVDIINHFIDLELLDETEMTSEGNVRLFGFKPEYAKQLISFYNKNPKIIENECEKQSSIPF</sequence>
<dbReference type="PROSITE" id="PS50104">
    <property type="entry name" value="TIR"/>
    <property type="match status" value="1"/>
</dbReference>
<evidence type="ECO:0000313" key="2">
    <source>
        <dbReference type="EMBL" id="MBU3159509.1"/>
    </source>
</evidence>
<organism evidence="2 3">
    <name type="scientific">Clostridium frigoris</name>
    <dbReference type="NCBI Taxonomy" id="205327"/>
    <lineage>
        <taxon>Bacteria</taxon>
        <taxon>Bacillati</taxon>
        <taxon>Bacillota</taxon>
        <taxon>Clostridia</taxon>
        <taxon>Eubacteriales</taxon>
        <taxon>Clostridiaceae</taxon>
        <taxon>Clostridium</taxon>
    </lineage>
</organism>
<evidence type="ECO:0000313" key="3">
    <source>
        <dbReference type="Proteomes" id="UP000776252"/>
    </source>
</evidence>
<reference evidence="2 3" key="1">
    <citation type="submission" date="2021-06" db="EMBL/GenBank/DDBJ databases">
        <title>Clostridia strains as spoilage organisms.</title>
        <authorList>
            <person name="Wambui J."/>
            <person name="Stephan R."/>
            <person name="Stevens M.J.A."/>
        </authorList>
    </citation>
    <scope>NUCLEOTIDE SEQUENCE [LARGE SCALE GENOMIC DNA]</scope>
    <source>
        <strain evidence="2 3">DSM 14204</strain>
    </source>
</reference>
<accession>A0ABS6BT11</accession>
<evidence type="ECO:0000259" key="1">
    <source>
        <dbReference type="PROSITE" id="PS50104"/>
    </source>
</evidence>
<protein>
    <submittedName>
        <fullName evidence="2">Toll/interleukin-1 receptor domain-containing protein</fullName>
    </submittedName>
</protein>
<dbReference type="InterPro" id="IPR000157">
    <property type="entry name" value="TIR_dom"/>
</dbReference>
<name>A0ABS6BT11_9CLOT</name>
<comment type="caution">
    <text evidence="2">The sequence shown here is derived from an EMBL/GenBank/DDBJ whole genome shotgun (WGS) entry which is preliminary data.</text>
</comment>
<dbReference type="Proteomes" id="UP000776252">
    <property type="component" value="Unassembled WGS sequence"/>
</dbReference>
<dbReference type="RefSeq" id="WP_216147128.1">
    <property type="nucleotide sequence ID" value="NZ_JAHLDV010000010.1"/>
</dbReference>